<dbReference type="EMBL" id="DXBU01000126">
    <property type="protein sequence ID" value="HIZ22934.1"/>
    <property type="molecule type" value="Genomic_DNA"/>
</dbReference>
<keyword evidence="2" id="KW-0732">Signal</keyword>
<name>A0A9D2ITV8_9FIRM</name>
<evidence type="ECO:0000313" key="4">
    <source>
        <dbReference type="Proteomes" id="UP000824041"/>
    </source>
</evidence>
<reference evidence="3" key="1">
    <citation type="journal article" date="2021" name="PeerJ">
        <title>Extensive microbial diversity within the chicken gut microbiome revealed by metagenomics and culture.</title>
        <authorList>
            <person name="Gilroy R."/>
            <person name="Ravi A."/>
            <person name="Getino M."/>
            <person name="Pursley I."/>
            <person name="Horton D.L."/>
            <person name="Alikhan N.F."/>
            <person name="Baker D."/>
            <person name="Gharbi K."/>
            <person name="Hall N."/>
            <person name="Watson M."/>
            <person name="Adriaenssens E.M."/>
            <person name="Foster-Nyarko E."/>
            <person name="Jarju S."/>
            <person name="Secka A."/>
            <person name="Antonio M."/>
            <person name="Oren A."/>
            <person name="Chaudhuri R.R."/>
            <person name="La Ragione R."/>
            <person name="Hildebrand F."/>
            <person name="Pallen M.J."/>
        </authorList>
    </citation>
    <scope>NUCLEOTIDE SEQUENCE</scope>
    <source>
        <strain evidence="3">14324</strain>
    </source>
</reference>
<evidence type="ECO:0000313" key="3">
    <source>
        <dbReference type="EMBL" id="HIZ22934.1"/>
    </source>
</evidence>
<evidence type="ECO:0000256" key="2">
    <source>
        <dbReference type="SAM" id="SignalP"/>
    </source>
</evidence>
<comment type="caution">
    <text evidence="3">The sequence shown here is derived from an EMBL/GenBank/DDBJ whole genome shotgun (WGS) entry which is preliminary data.</text>
</comment>
<protein>
    <submittedName>
        <fullName evidence="3">Uncharacterized protein</fullName>
    </submittedName>
</protein>
<feature type="signal peptide" evidence="2">
    <location>
        <begin position="1"/>
        <end position="22"/>
    </location>
</feature>
<feature type="chain" id="PRO_5038439319" evidence="2">
    <location>
        <begin position="23"/>
        <end position="101"/>
    </location>
</feature>
<evidence type="ECO:0000256" key="1">
    <source>
        <dbReference type="SAM" id="MobiDB-lite"/>
    </source>
</evidence>
<organism evidence="3 4">
    <name type="scientific">Candidatus Blautia faecigallinarum</name>
    <dbReference type="NCBI Taxonomy" id="2838488"/>
    <lineage>
        <taxon>Bacteria</taxon>
        <taxon>Bacillati</taxon>
        <taxon>Bacillota</taxon>
        <taxon>Clostridia</taxon>
        <taxon>Lachnospirales</taxon>
        <taxon>Lachnospiraceae</taxon>
        <taxon>Blautia</taxon>
    </lineage>
</organism>
<sequence>MKKRLRRWTVPVLLLAAGLCLAGCGGKKETDPEAEQVLKLTITPMATPTPEPSQINPDAVASSGGLTMVNSYLADKEPAGETEEDSADSGEDTSQEETGEE</sequence>
<proteinExistence type="predicted"/>
<gene>
    <name evidence="3" type="ORF">IAA21_09095</name>
</gene>
<feature type="region of interest" description="Disordered" evidence="1">
    <location>
        <begin position="72"/>
        <end position="101"/>
    </location>
</feature>
<dbReference type="Proteomes" id="UP000824041">
    <property type="component" value="Unassembled WGS sequence"/>
</dbReference>
<feature type="compositionally biased region" description="Acidic residues" evidence="1">
    <location>
        <begin position="80"/>
        <end position="101"/>
    </location>
</feature>
<accession>A0A9D2ITV8</accession>
<dbReference type="AlphaFoldDB" id="A0A9D2ITV8"/>
<reference evidence="3" key="2">
    <citation type="submission" date="2021-04" db="EMBL/GenBank/DDBJ databases">
        <authorList>
            <person name="Gilroy R."/>
        </authorList>
    </citation>
    <scope>NUCLEOTIDE SEQUENCE</scope>
    <source>
        <strain evidence="3">14324</strain>
    </source>
</reference>